<feature type="transmembrane region" description="Helical" evidence="6">
    <location>
        <begin position="160"/>
        <end position="182"/>
    </location>
</feature>
<feature type="transmembrane region" description="Helical" evidence="6">
    <location>
        <begin position="355"/>
        <end position="374"/>
    </location>
</feature>
<dbReference type="InterPro" id="IPR050833">
    <property type="entry name" value="Poly_Biosynth_Transport"/>
</dbReference>
<feature type="transmembrane region" description="Helical" evidence="6">
    <location>
        <begin position="445"/>
        <end position="463"/>
    </location>
</feature>
<evidence type="ECO:0000256" key="3">
    <source>
        <dbReference type="ARBA" id="ARBA00022692"/>
    </source>
</evidence>
<reference evidence="7" key="1">
    <citation type="submission" date="2019-08" db="EMBL/GenBank/DDBJ databases">
        <authorList>
            <person name="Kucharzyk K."/>
            <person name="Murdoch R.W."/>
            <person name="Higgins S."/>
            <person name="Loffler F."/>
        </authorList>
    </citation>
    <scope>NUCLEOTIDE SEQUENCE</scope>
</reference>
<evidence type="ECO:0000256" key="4">
    <source>
        <dbReference type="ARBA" id="ARBA00022989"/>
    </source>
</evidence>
<evidence type="ECO:0000313" key="7">
    <source>
        <dbReference type="EMBL" id="MPM39602.1"/>
    </source>
</evidence>
<accession>A0A644ZFE3</accession>
<dbReference type="PANTHER" id="PTHR30250">
    <property type="entry name" value="PST FAMILY PREDICTED COLANIC ACID TRANSPORTER"/>
    <property type="match status" value="1"/>
</dbReference>
<feature type="transmembrane region" description="Helical" evidence="6">
    <location>
        <begin position="311"/>
        <end position="334"/>
    </location>
</feature>
<feature type="transmembrane region" description="Helical" evidence="6">
    <location>
        <begin position="285"/>
        <end position="305"/>
    </location>
</feature>
<keyword evidence="4 6" id="KW-1133">Transmembrane helix</keyword>
<dbReference type="GO" id="GO:0005886">
    <property type="term" value="C:plasma membrane"/>
    <property type="evidence" value="ECO:0007669"/>
    <property type="project" value="UniProtKB-SubCell"/>
</dbReference>
<gene>
    <name evidence="7" type="ORF">SDC9_86236</name>
</gene>
<feature type="transmembrane region" description="Helical" evidence="6">
    <location>
        <begin position="380"/>
        <end position="398"/>
    </location>
</feature>
<comment type="caution">
    <text evidence="7">The sequence shown here is derived from an EMBL/GenBank/DDBJ whole genome shotgun (WGS) entry which is preliminary data.</text>
</comment>
<evidence type="ECO:0008006" key="8">
    <source>
        <dbReference type="Google" id="ProtNLM"/>
    </source>
</evidence>
<keyword evidence="5 6" id="KW-0472">Membrane</keyword>
<feature type="transmembrane region" description="Helical" evidence="6">
    <location>
        <begin position="133"/>
        <end position="154"/>
    </location>
</feature>
<dbReference type="AlphaFoldDB" id="A0A644ZFE3"/>
<feature type="transmembrane region" description="Helical" evidence="6">
    <location>
        <begin position="254"/>
        <end position="273"/>
    </location>
</feature>
<evidence type="ECO:0000256" key="5">
    <source>
        <dbReference type="ARBA" id="ARBA00023136"/>
    </source>
</evidence>
<evidence type="ECO:0000256" key="6">
    <source>
        <dbReference type="SAM" id="Phobius"/>
    </source>
</evidence>
<sequence length="486" mass="55357">MGFISRTVFIYTLGATYLGVNGLFTNVLSVLSLAELGIGTAMNFSLYKPAAEKDVEKIKALMNLYRRSYRIVAFVVTVLGFALVPFLHRIIKDPGNIGFNELRVYYLIFLFNTVSSYFVAYKYSIVNAEQRNYIQTNIHTITVSITIFVQIIVLVLLKNFLLYLLVGALIGLVQKFLVNTYLNRLYPYLLEKNVCKLPEQETETISKNIKALIYHKIGDMSVHQTDNIIISAFINVTTVGLISNYNLLITSISGFINIIFHSVVSGFGNLIATENREKQYFLFRVYRFVGFWLYGFASVAFFVLLTPFIQLWIGQSMVIEHSVISLILLNYYFMGHRIIINNFKTAAGIFDADKFIALVQAFVNLVLSVVLVQVMGLAGVYVGTVVSGLVSTFTRPVIVYRSAFQKNPLDYYKDSLKYLLVVFAALVPLELIKHFLWINKTAAEFISLLFLVVLITNGMFFFFSRKRDEFCYLLTIIAERFHGRGK</sequence>
<evidence type="ECO:0000256" key="2">
    <source>
        <dbReference type="ARBA" id="ARBA00022475"/>
    </source>
</evidence>
<feature type="transmembrane region" description="Helical" evidence="6">
    <location>
        <begin position="68"/>
        <end position="91"/>
    </location>
</feature>
<keyword evidence="3 6" id="KW-0812">Transmembrane</keyword>
<protein>
    <recommendedName>
        <fullName evidence="8">Polysaccharide biosynthesis protein C-terminal domain-containing protein</fullName>
    </recommendedName>
</protein>
<feature type="transmembrane region" description="Helical" evidence="6">
    <location>
        <begin position="418"/>
        <end position="439"/>
    </location>
</feature>
<organism evidence="7">
    <name type="scientific">bioreactor metagenome</name>
    <dbReference type="NCBI Taxonomy" id="1076179"/>
    <lineage>
        <taxon>unclassified sequences</taxon>
        <taxon>metagenomes</taxon>
        <taxon>ecological metagenomes</taxon>
    </lineage>
</organism>
<dbReference type="PANTHER" id="PTHR30250:SF26">
    <property type="entry name" value="PSMA PROTEIN"/>
    <property type="match status" value="1"/>
</dbReference>
<name>A0A644ZFE3_9ZZZZ</name>
<dbReference type="EMBL" id="VSSQ01008703">
    <property type="protein sequence ID" value="MPM39602.1"/>
    <property type="molecule type" value="Genomic_DNA"/>
</dbReference>
<feature type="transmembrane region" description="Helical" evidence="6">
    <location>
        <begin position="103"/>
        <end position="121"/>
    </location>
</feature>
<proteinExistence type="predicted"/>
<comment type="subcellular location">
    <subcellularLocation>
        <location evidence="1">Cell membrane</location>
        <topology evidence="1">Multi-pass membrane protein</topology>
    </subcellularLocation>
</comment>
<evidence type="ECO:0000256" key="1">
    <source>
        <dbReference type="ARBA" id="ARBA00004651"/>
    </source>
</evidence>
<feature type="transmembrane region" description="Helical" evidence="6">
    <location>
        <begin position="228"/>
        <end position="248"/>
    </location>
</feature>
<keyword evidence="2" id="KW-1003">Cell membrane</keyword>